<keyword evidence="2" id="KW-1185">Reference proteome</keyword>
<proteinExistence type="predicted"/>
<feature type="non-terminal residue" evidence="1">
    <location>
        <position position="167"/>
    </location>
</feature>
<accession>A0A9N9JDS5</accession>
<feature type="non-terminal residue" evidence="1">
    <location>
        <position position="1"/>
    </location>
</feature>
<dbReference type="OrthoDB" id="445301at2759"/>
<organism evidence="1 2">
    <name type="scientific">Racocetra fulgida</name>
    <dbReference type="NCBI Taxonomy" id="60492"/>
    <lineage>
        <taxon>Eukaryota</taxon>
        <taxon>Fungi</taxon>
        <taxon>Fungi incertae sedis</taxon>
        <taxon>Mucoromycota</taxon>
        <taxon>Glomeromycotina</taxon>
        <taxon>Glomeromycetes</taxon>
        <taxon>Diversisporales</taxon>
        <taxon>Gigasporaceae</taxon>
        <taxon>Racocetra</taxon>
    </lineage>
</organism>
<dbReference type="AlphaFoldDB" id="A0A9N9JDS5"/>
<dbReference type="Pfam" id="PF04114">
    <property type="entry name" value="Gaa1"/>
    <property type="match status" value="1"/>
</dbReference>
<reference evidence="1" key="1">
    <citation type="submission" date="2021-06" db="EMBL/GenBank/DDBJ databases">
        <authorList>
            <person name="Kallberg Y."/>
            <person name="Tangrot J."/>
            <person name="Rosling A."/>
        </authorList>
    </citation>
    <scope>NUCLEOTIDE SEQUENCE</scope>
    <source>
        <strain evidence="1">IN212</strain>
    </source>
</reference>
<dbReference type="InterPro" id="IPR007246">
    <property type="entry name" value="Gaa1"/>
</dbReference>
<comment type="caution">
    <text evidence="1">The sequence shown here is derived from an EMBL/GenBank/DDBJ whole genome shotgun (WGS) entry which is preliminary data.</text>
</comment>
<dbReference type="GO" id="GO:0042765">
    <property type="term" value="C:GPI-anchor transamidase complex"/>
    <property type="evidence" value="ECO:0007669"/>
    <property type="project" value="InterPro"/>
</dbReference>
<dbReference type="Proteomes" id="UP000789396">
    <property type="component" value="Unassembled WGS sequence"/>
</dbReference>
<sequence length="167" mass="18764">LVLSAPWRSKDGVTSKIIELSMWTPRLIIINLIYYTYWSKDIIILISDGGEAGVQAWLESYHDHKQSGIEASPLFLRSGAIQAAINLDFPGTSNYKALGLFFGLNGQLPNLDLINTVVRVCRMSSNIPIMLRDSGRCYTHHDFGDYQSSFYNLITFMKYQALGHPTG</sequence>
<dbReference type="PANTHER" id="PTHR13304:SF0">
    <property type="entry name" value="GLYCOSYLPHOSPHATIDYLINOSITOL ANCHOR ATTACHMENT 1 PROTEIN"/>
    <property type="match status" value="1"/>
</dbReference>
<dbReference type="GO" id="GO:0016255">
    <property type="term" value="P:attachment of GPI anchor to protein"/>
    <property type="evidence" value="ECO:0007669"/>
    <property type="project" value="TreeGrafter"/>
</dbReference>
<gene>
    <name evidence="1" type="ORF">RFULGI_LOCUS15314</name>
</gene>
<dbReference type="EMBL" id="CAJVPZ010048605">
    <property type="protein sequence ID" value="CAG8774413.1"/>
    <property type="molecule type" value="Genomic_DNA"/>
</dbReference>
<evidence type="ECO:0000313" key="2">
    <source>
        <dbReference type="Proteomes" id="UP000789396"/>
    </source>
</evidence>
<evidence type="ECO:0000313" key="1">
    <source>
        <dbReference type="EMBL" id="CAG8774413.1"/>
    </source>
</evidence>
<protein>
    <submittedName>
        <fullName evidence="1">13857_t:CDS:1</fullName>
    </submittedName>
</protein>
<name>A0A9N9JDS5_9GLOM</name>
<dbReference type="PANTHER" id="PTHR13304">
    <property type="entry name" value="GLYCOSYLPHOSPHATIDYLINOSITOL ANCHOR ATTACHMENT 1 PROTEIN"/>
    <property type="match status" value="1"/>
</dbReference>